<name>A0A255H731_9ACTN</name>
<keyword evidence="3" id="KW-1185">Reference proteome</keyword>
<protein>
    <recommendedName>
        <fullName evidence="1">DUF8017 domain-containing protein</fullName>
    </recommendedName>
</protein>
<reference evidence="2 3" key="1">
    <citation type="submission" date="2017-07" db="EMBL/GenBank/DDBJ databases">
        <title>Draft whole genome sequences of clinical Proprionibacteriaceae strains.</title>
        <authorList>
            <person name="Bernier A.-M."/>
            <person name="Bernard K."/>
            <person name="Domingo M.-C."/>
        </authorList>
    </citation>
    <scope>NUCLEOTIDE SEQUENCE [LARGE SCALE GENOMIC DNA]</scope>
    <source>
        <strain evidence="2 3">NML 130396</strain>
    </source>
</reference>
<feature type="domain" description="DUF8017" evidence="1">
    <location>
        <begin position="6"/>
        <end position="163"/>
    </location>
</feature>
<comment type="caution">
    <text evidence="2">The sequence shown here is derived from an EMBL/GenBank/DDBJ whole genome shotgun (WGS) entry which is preliminary data.</text>
</comment>
<dbReference type="Proteomes" id="UP000216311">
    <property type="component" value="Unassembled WGS sequence"/>
</dbReference>
<dbReference type="EMBL" id="NMVQ01000007">
    <property type="protein sequence ID" value="OYO23488.1"/>
    <property type="molecule type" value="Genomic_DNA"/>
</dbReference>
<proteinExistence type="predicted"/>
<dbReference type="AlphaFoldDB" id="A0A255H731"/>
<evidence type="ECO:0000313" key="2">
    <source>
        <dbReference type="EMBL" id="OYO23488.1"/>
    </source>
</evidence>
<organism evidence="2 3">
    <name type="scientific">Enemella dayhoffiae</name>
    <dbReference type="NCBI Taxonomy" id="2016507"/>
    <lineage>
        <taxon>Bacteria</taxon>
        <taxon>Bacillati</taxon>
        <taxon>Actinomycetota</taxon>
        <taxon>Actinomycetes</taxon>
        <taxon>Propionibacteriales</taxon>
        <taxon>Propionibacteriaceae</taxon>
        <taxon>Enemella</taxon>
    </lineage>
</organism>
<evidence type="ECO:0000313" key="3">
    <source>
        <dbReference type="Proteomes" id="UP000216311"/>
    </source>
</evidence>
<accession>A0A255H731</accession>
<sequence>MPGDFSIQLGVLFGQETKAQMVLAHCGAFYQRGVCGKQTNSRTSVGLVTHGSSTNRASDPVAYAKLWAKFSNTDHDTGAVGPVPVPTVTRLRTVTGLEATVATIAADDSTPDKDCPAPRFRLSAAAIELPDRTRALLIIDSDLGIERELSPDIERQIISSLRPL</sequence>
<evidence type="ECO:0000259" key="1">
    <source>
        <dbReference type="Pfam" id="PF26056"/>
    </source>
</evidence>
<dbReference type="InterPro" id="IPR058330">
    <property type="entry name" value="DUF8017"/>
</dbReference>
<gene>
    <name evidence="2" type="ORF">CGZ93_05990</name>
</gene>
<dbReference type="Pfam" id="PF26056">
    <property type="entry name" value="DUF8017"/>
    <property type="match status" value="1"/>
</dbReference>